<protein>
    <submittedName>
        <fullName evidence="1">Uncharacterized protein</fullName>
    </submittedName>
</protein>
<accession>A0A3B1C4P6</accession>
<proteinExistence type="predicted"/>
<name>A0A3B1C4P6_9ZZZZ</name>
<sequence length="296" mass="34703">MKMWGSSPTDVWAVGPGSDRKSQIIHFNGTTWIEKGKDINITPWCIYGFSIDDVWMGGQDGKIWHYDGNNWSEKLSYNNELNFRYYDIVFMDIWGENPNDIYAVGLVDSSDVGLGDVRFGLLMHYDGSKWSRVNIECFDETFMKIRKSKCNKNYFIWSYLSQTNPDSSKYYEYNRKEFKEIYYDEDSPHNITVINDEVLFSFNDAIYCYSNSSFNLIIQNPYPNAWNTVFGRHRNDLIWTMSDGLTHYNGADFKYILNFENKSLADGVVFEDEVFFVANDFYNNDANNLIYHGVLK</sequence>
<organism evidence="1">
    <name type="scientific">hydrothermal vent metagenome</name>
    <dbReference type="NCBI Taxonomy" id="652676"/>
    <lineage>
        <taxon>unclassified sequences</taxon>
        <taxon>metagenomes</taxon>
        <taxon>ecological metagenomes</taxon>
    </lineage>
</organism>
<dbReference type="AlphaFoldDB" id="A0A3B1C4P6"/>
<gene>
    <name evidence="1" type="ORF">MNBD_IGNAVI01-2734</name>
</gene>
<reference evidence="1" key="1">
    <citation type="submission" date="2018-06" db="EMBL/GenBank/DDBJ databases">
        <authorList>
            <person name="Zhirakovskaya E."/>
        </authorList>
    </citation>
    <scope>NUCLEOTIDE SEQUENCE</scope>
</reference>
<dbReference type="EMBL" id="UOGD01000124">
    <property type="protein sequence ID" value="VAX19014.1"/>
    <property type="molecule type" value="Genomic_DNA"/>
</dbReference>
<evidence type="ECO:0000313" key="1">
    <source>
        <dbReference type="EMBL" id="VAX19014.1"/>
    </source>
</evidence>